<proteinExistence type="predicted"/>
<keyword evidence="1" id="KW-0472">Membrane</keyword>
<protein>
    <submittedName>
        <fullName evidence="2">SKOR protein</fullName>
    </submittedName>
</protein>
<comment type="caution">
    <text evidence="2">The sequence shown here is derived from an EMBL/GenBank/DDBJ whole genome shotgun (WGS) entry which is preliminary data.</text>
</comment>
<evidence type="ECO:0000313" key="3">
    <source>
        <dbReference type="Proteomes" id="UP000601435"/>
    </source>
</evidence>
<sequence>EQQEHREWWGEYLAAYYRAFNLNLDGSLPQREQEVVAAILVIVGLLVMKSYVIGSFFKLQQSQKALEMEVSSLMDACLSIKWFT</sequence>
<keyword evidence="3" id="KW-1185">Reference proteome</keyword>
<evidence type="ECO:0000256" key="1">
    <source>
        <dbReference type="SAM" id="Phobius"/>
    </source>
</evidence>
<name>A0A813A896_9DINO</name>
<gene>
    <name evidence="2" type="primary">SKOR</name>
    <name evidence="2" type="ORF">SNEC2469_LOCUS26732</name>
</gene>
<accession>A0A813A896</accession>
<organism evidence="2 3">
    <name type="scientific">Symbiodinium necroappetens</name>
    <dbReference type="NCBI Taxonomy" id="1628268"/>
    <lineage>
        <taxon>Eukaryota</taxon>
        <taxon>Sar</taxon>
        <taxon>Alveolata</taxon>
        <taxon>Dinophyceae</taxon>
        <taxon>Suessiales</taxon>
        <taxon>Symbiodiniaceae</taxon>
        <taxon>Symbiodinium</taxon>
    </lineage>
</organism>
<dbReference type="EMBL" id="CAJNJA010055045">
    <property type="protein sequence ID" value="CAE7854378.1"/>
    <property type="molecule type" value="Genomic_DNA"/>
</dbReference>
<dbReference type="OrthoDB" id="10388864at2759"/>
<dbReference type="AlphaFoldDB" id="A0A813A896"/>
<feature type="transmembrane region" description="Helical" evidence="1">
    <location>
        <begin position="35"/>
        <end position="57"/>
    </location>
</feature>
<keyword evidence="1" id="KW-1133">Transmembrane helix</keyword>
<keyword evidence="1" id="KW-0812">Transmembrane</keyword>
<dbReference type="Proteomes" id="UP000601435">
    <property type="component" value="Unassembled WGS sequence"/>
</dbReference>
<reference evidence="2" key="1">
    <citation type="submission" date="2021-02" db="EMBL/GenBank/DDBJ databases">
        <authorList>
            <person name="Dougan E. K."/>
            <person name="Rhodes N."/>
            <person name="Thang M."/>
            <person name="Chan C."/>
        </authorList>
    </citation>
    <scope>NUCLEOTIDE SEQUENCE</scope>
</reference>
<feature type="non-terminal residue" evidence="2">
    <location>
        <position position="1"/>
    </location>
</feature>
<evidence type="ECO:0000313" key="2">
    <source>
        <dbReference type="EMBL" id="CAE7854378.1"/>
    </source>
</evidence>